<accession>Q0AWG5</accession>
<reference evidence="9" key="1">
    <citation type="journal article" date="2010" name="Environ. Microbiol.">
        <title>The genome of Syntrophomonas wolfei: new insights into syntrophic metabolism and biohydrogen production.</title>
        <authorList>
            <person name="Sieber J.R."/>
            <person name="Sims D.R."/>
            <person name="Han C."/>
            <person name="Kim E."/>
            <person name="Lykidis A."/>
            <person name="Lapidus A.L."/>
            <person name="McDonnald E."/>
            <person name="Rohlin L."/>
            <person name="Culley D.E."/>
            <person name="Gunsalus R."/>
            <person name="McInerney M.J."/>
        </authorList>
    </citation>
    <scope>NUCLEOTIDE SEQUENCE [LARGE SCALE GENOMIC DNA]</scope>
    <source>
        <strain evidence="9">DSM 2245B / Goettingen</strain>
    </source>
</reference>
<comment type="function">
    <text evidence="5">Involved in formation and maintenance of cell shape.</text>
</comment>
<keyword evidence="9" id="KW-1185">Reference proteome</keyword>
<name>Q0AWG5_SYNWW</name>
<evidence type="ECO:0000256" key="3">
    <source>
        <dbReference type="ARBA" id="ARBA00022960"/>
    </source>
</evidence>
<sequence>MLKILRNKYLWILVFTVLLSFLLMHLTSPEREEISIAENLIRDIFTPLQSGVNGFRHNWGGIATTLNNKEVLSQQIQALQKENQELKIENQVLRESQAELKRLRSLLDFQSDNLDSYNLLPARVISRSPNNWYRYLLINKGSKQGIKKGMPVISPEGLVGQVGSVSKESAQVNLITDREVAVGAILQESRETNGIIEGRGDSNLLRMINIPYYSPIKKNDRVISSGLSVTYPRGIDIGVVKNISPEPSGLLLSADIEPVVNFDKLEEVLIITSFQPPEAVQGAEDSEN</sequence>
<dbReference type="Pfam" id="PF04085">
    <property type="entry name" value="MreC"/>
    <property type="match status" value="1"/>
</dbReference>
<evidence type="ECO:0000256" key="2">
    <source>
        <dbReference type="ARBA" id="ARBA00013855"/>
    </source>
</evidence>
<feature type="domain" description="Rod shape-determining protein MreC beta-barrel core" evidence="7">
    <location>
        <begin position="124"/>
        <end position="271"/>
    </location>
</feature>
<evidence type="ECO:0000256" key="1">
    <source>
        <dbReference type="ARBA" id="ARBA00009369"/>
    </source>
</evidence>
<evidence type="ECO:0000313" key="8">
    <source>
        <dbReference type="EMBL" id="ABI68939.1"/>
    </source>
</evidence>
<dbReference type="RefSeq" id="WP_011641037.1">
    <property type="nucleotide sequence ID" value="NC_008346.1"/>
</dbReference>
<organism evidence="8 9">
    <name type="scientific">Syntrophomonas wolfei subsp. wolfei (strain DSM 2245B / Goettingen)</name>
    <dbReference type="NCBI Taxonomy" id="335541"/>
    <lineage>
        <taxon>Bacteria</taxon>
        <taxon>Bacillati</taxon>
        <taxon>Bacillota</taxon>
        <taxon>Clostridia</taxon>
        <taxon>Eubacteriales</taxon>
        <taxon>Syntrophomonadaceae</taxon>
        <taxon>Syntrophomonas</taxon>
    </lineage>
</organism>
<dbReference type="KEGG" id="swo:Swol_1640"/>
<feature type="coiled-coil region" evidence="6">
    <location>
        <begin position="62"/>
        <end position="113"/>
    </location>
</feature>
<dbReference type="eggNOG" id="COG1792">
    <property type="taxonomic scope" value="Bacteria"/>
</dbReference>
<dbReference type="Gene3D" id="2.40.10.350">
    <property type="entry name" value="Rod shape-determining protein MreC, domain 2"/>
    <property type="match status" value="1"/>
</dbReference>
<dbReference type="STRING" id="335541.Swol_1640"/>
<keyword evidence="3 5" id="KW-0133">Cell shape</keyword>
<evidence type="ECO:0000256" key="5">
    <source>
        <dbReference type="PIRNR" id="PIRNR038471"/>
    </source>
</evidence>
<dbReference type="GO" id="GO:0008360">
    <property type="term" value="P:regulation of cell shape"/>
    <property type="evidence" value="ECO:0007669"/>
    <property type="project" value="UniProtKB-KW"/>
</dbReference>
<dbReference type="AlphaFoldDB" id="Q0AWG5"/>
<dbReference type="InterPro" id="IPR007221">
    <property type="entry name" value="MreC"/>
</dbReference>
<gene>
    <name evidence="8" type="ordered locus">Swol_1640</name>
</gene>
<dbReference type="GO" id="GO:0005886">
    <property type="term" value="C:plasma membrane"/>
    <property type="evidence" value="ECO:0007669"/>
    <property type="project" value="TreeGrafter"/>
</dbReference>
<proteinExistence type="inferred from homology"/>
<evidence type="ECO:0000313" key="9">
    <source>
        <dbReference type="Proteomes" id="UP000001968"/>
    </source>
</evidence>
<dbReference type="PIRSF" id="PIRSF038471">
    <property type="entry name" value="MreC"/>
    <property type="match status" value="1"/>
</dbReference>
<dbReference type="CDD" id="cd14686">
    <property type="entry name" value="bZIP"/>
    <property type="match status" value="1"/>
</dbReference>
<comment type="similarity">
    <text evidence="1 5">Belongs to the MreC family.</text>
</comment>
<dbReference type="EMBL" id="CP000448">
    <property type="protein sequence ID" value="ABI68939.1"/>
    <property type="molecule type" value="Genomic_DNA"/>
</dbReference>
<dbReference type="OrthoDB" id="9792313at2"/>
<dbReference type="NCBIfam" id="TIGR00219">
    <property type="entry name" value="mreC"/>
    <property type="match status" value="1"/>
</dbReference>
<dbReference type="InterPro" id="IPR042175">
    <property type="entry name" value="Cell/Rod_MreC_2"/>
</dbReference>
<keyword evidence="6" id="KW-0175">Coiled coil</keyword>
<dbReference type="PANTHER" id="PTHR34138">
    <property type="entry name" value="CELL SHAPE-DETERMINING PROTEIN MREC"/>
    <property type="match status" value="1"/>
</dbReference>
<evidence type="ECO:0000259" key="7">
    <source>
        <dbReference type="Pfam" id="PF04085"/>
    </source>
</evidence>
<dbReference type="Gene3D" id="2.40.10.340">
    <property type="entry name" value="Rod shape-determining protein MreC, domain 1"/>
    <property type="match status" value="1"/>
</dbReference>
<evidence type="ECO:0000256" key="4">
    <source>
        <dbReference type="ARBA" id="ARBA00032089"/>
    </source>
</evidence>
<dbReference type="Proteomes" id="UP000001968">
    <property type="component" value="Chromosome"/>
</dbReference>
<dbReference type="PANTHER" id="PTHR34138:SF1">
    <property type="entry name" value="CELL SHAPE-DETERMINING PROTEIN MREC"/>
    <property type="match status" value="1"/>
</dbReference>
<dbReference type="HOGENOM" id="CLU_042663_1_0_9"/>
<dbReference type="InterPro" id="IPR055342">
    <property type="entry name" value="MreC_beta-barrel_core"/>
</dbReference>
<evidence type="ECO:0000256" key="6">
    <source>
        <dbReference type="SAM" id="Coils"/>
    </source>
</evidence>
<dbReference type="InterPro" id="IPR042177">
    <property type="entry name" value="Cell/Rod_1"/>
</dbReference>
<protein>
    <recommendedName>
        <fullName evidence="2 5">Cell shape-determining protein MreC</fullName>
    </recommendedName>
    <alternativeName>
        <fullName evidence="4 5">Cell shape protein MreC</fullName>
    </alternativeName>
</protein>